<gene>
    <name evidence="1" type="ORF">B0H63DRAFT_462750</name>
</gene>
<dbReference type="Proteomes" id="UP001285441">
    <property type="component" value="Unassembled WGS sequence"/>
</dbReference>
<sequence length="217" mass="24213">MVNANHGAQKSEGDRSEHDDLLLELIPSPPKLKPVSLNISSAAQDWEQQKRRGAQNTVLDQLMAGIGLETVKTEFLAIKAKVDLSNLQGVDLKKERFCCVMLGNPGTGKTLSLPTSSIGYRLTRKPGKTAVARLYAEFLETLANNAFNINSVGICDKEIRHGSCPEEVMNRSVEEFDWPLRFTSKSPRVRPLRRLAECVRNSSRPVGDKWLRGIWRA</sequence>
<proteinExistence type="predicted"/>
<keyword evidence="2" id="KW-1185">Reference proteome</keyword>
<evidence type="ECO:0000313" key="2">
    <source>
        <dbReference type="Proteomes" id="UP001285441"/>
    </source>
</evidence>
<evidence type="ECO:0000313" key="1">
    <source>
        <dbReference type="EMBL" id="KAK3395155.1"/>
    </source>
</evidence>
<name>A0AAE0U957_9PEZI</name>
<organism evidence="1 2">
    <name type="scientific">Podospora didyma</name>
    <dbReference type="NCBI Taxonomy" id="330526"/>
    <lineage>
        <taxon>Eukaryota</taxon>
        <taxon>Fungi</taxon>
        <taxon>Dikarya</taxon>
        <taxon>Ascomycota</taxon>
        <taxon>Pezizomycotina</taxon>
        <taxon>Sordariomycetes</taxon>
        <taxon>Sordariomycetidae</taxon>
        <taxon>Sordariales</taxon>
        <taxon>Podosporaceae</taxon>
        <taxon>Podospora</taxon>
    </lineage>
</organism>
<dbReference type="AlphaFoldDB" id="A0AAE0U957"/>
<accession>A0AAE0U957</accession>
<dbReference type="InterPro" id="IPR027417">
    <property type="entry name" value="P-loop_NTPase"/>
</dbReference>
<dbReference type="Gene3D" id="3.40.50.300">
    <property type="entry name" value="P-loop containing nucleotide triphosphate hydrolases"/>
    <property type="match status" value="1"/>
</dbReference>
<reference evidence="1" key="2">
    <citation type="submission" date="2023-06" db="EMBL/GenBank/DDBJ databases">
        <authorList>
            <consortium name="Lawrence Berkeley National Laboratory"/>
            <person name="Haridas S."/>
            <person name="Hensen N."/>
            <person name="Bonometti L."/>
            <person name="Westerberg I."/>
            <person name="Brannstrom I.O."/>
            <person name="Guillou S."/>
            <person name="Cros-Aarteil S."/>
            <person name="Calhoun S."/>
            <person name="Kuo A."/>
            <person name="Mondo S."/>
            <person name="Pangilinan J."/>
            <person name="Riley R."/>
            <person name="LaButti K."/>
            <person name="Andreopoulos B."/>
            <person name="Lipzen A."/>
            <person name="Chen C."/>
            <person name="Yanf M."/>
            <person name="Daum C."/>
            <person name="Ng V."/>
            <person name="Clum A."/>
            <person name="Steindorff A."/>
            <person name="Ohm R."/>
            <person name="Martin F."/>
            <person name="Silar P."/>
            <person name="Natvig D."/>
            <person name="Lalanne C."/>
            <person name="Gautier V."/>
            <person name="Ament-velasquez S.L."/>
            <person name="Kruys A."/>
            <person name="Hutchinson M.I."/>
            <person name="Powell A.J."/>
            <person name="Barry K."/>
            <person name="Miller A.N."/>
            <person name="Grigoriev I.V."/>
            <person name="Debuchy R."/>
            <person name="Gladieux P."/>
            <person name="Thoren M.H."/>
            <person name="Johannesson H."/>
        </authorList>
    </citation>
    <scope>NUCLEOTIDE SEQUENCE</scope>
    <source>
        <strain evidence="1">CBS 232.78</strain>
    </source>
</reference>
<comment type="caution">
    <text evidence="1">The sequence shown here is derived from an EMBL/GenBank/DDBJ whole genome shotgun (WGS) entry which is preliminary data.</text>
</comment>
<reference evidence="1" key="1">
    <citation type="journal article" date="2023" name="Mol. Phylogenet. Evol.">
        <title>Genome-scale phylogeny and comparative genomics of the fungal order Sordariales.</title>
        <authorList>
            <person name="Hensen N."/>
            <person name="Bonometti L."/>
            <person name="Westerberg I."/>
            <person name="Brannstrom I.O."/>
            <person name="Guillou S."/>
            <person name="Cros-Aarteil S."/>
            <person name="Calhoun S."/>
            <person name="Haridas S."/>
            <person name="Kuo A."/>
            <person name="Mondo S."/>
            <person name="Pangilinan J."/>
            <person name="Riley R."/>
            <person name="LaButti K."/>
            <person name="Andreopoulos B."/>
            <person name="Lipzen A."/>
            <person name="Chen C."/>
            <person name="Yan M."/>
            <person name="Daum C."/>
            <person name="Ng V."/>
            <person name="Clum A."/>
            <person name="Steindorff A."/>
            <person name="Ohm R.A."/>
            <person name="Martin F."/>
            <person name="Silar P."/>
            <person name="Natvig D.O."/>
            <person name="Lalanne C."/>
            <person name="Gautier V."/>
            <person name="Ament-Velasquez S.L."/>
            <person name="Kruys A."/>
            <person name="Hutchinson M.I."/>
            <person name="Powell A.J."/>
            <person name="Barry K."/>
            <person name="Miller A.N."/>
            <person name="Grigoriev I.V."/>
            <person name="Debuchy R."/>
            <person name="Gladieux P."/>
            <person name="Hiltunen Thoren M."/>
            <person name="Johannesson H."/>
        </authorList>
    </citation>
    <scope>NUCLEOTIDE SEQUENCE</scope>
    <source>
        <strain evidence="1">CBS 232.78</strain>
    </source>
</reference>
<dbReference type="EMBL" id="JAULSW010000001">
    <property type="protein sequence ID" value="KAK3395155.1"/>
    <property type="molecule type" value="Genomic_DNA"/>
</dbReference>
<protein>
    <submittedName>
        <fullName evidence="1">Uncharacterized protein</fullName>
    </submittedName>
</protein>